<evidence type="ECO:0008006" key="3">
    <source>
        <dbReference type="Google" id="ProtNLM"/>
    </source>
</evidence>
<dbReference type="Pfam" id="PF04314">
    <property type="entry name" value="PCuAC"/>
    <property type="match status" value="1"/>
</dbReference>
<dbReference type="EMBL" id="CP060436">
    <property type="protein sequence ID" value="QPM92110.1"/>
    <property type="molecule type" value="Genomic_DNA"/>
</dbReference>
<dbReference type="InterPro" id="IPR058248">
    <property type="entry name" value="Lxx211020-like"/>
</dbReference>
<name>A0A418SI00_9RHOB</name>
<dbReference type="PANTHER" id="PTHR36302:SF1">
    <property type="entry name" value="COPPER CHAPERONE PCU(A)C"/>
    <property type="match status" value="1"/>
</dbReference>
<evidence type="ECO:0000313" key="1">
    <source>
        <dbReference type="EMBL" id="QPM92110.1"/>
    </source>
</evidence>
<accession>A0A418SI00</accession>
<gene>
    <name evidence="1" type="ORF">PSAL_033730</name>
</gene>
<dbReference type="PANTHER" id="PTHR36302">
    <property type="entry name" value="BLR7088 PROTEIN"/>
    <property type="match status" value="1"/>
</dbReference>
<dbReference type="Gene3D" id="2.60.40.1890">
    <property type="entry name" value="PCu(A)C copper chaperone"/>
    <property type="match status" value="1"/>
</dbReference>
<dbReference type="AlphaFoldDB" id="A0A418SI00"/>
<evidence type="ECO:0000313" key="2">
    <source>
        <dbReference type="Proteomes" id="UP000283786"/>
    </source>
</evidence>
<dbReference type="Proteomes" id="UP000283786">
    <property type="component" value="Chromosome"/>
</dbReference>
<dbReference type="InterPro" id="IPR036182">
    <property type="entry name" value="PCuAC_sf"/>
</dbReference>
<proteinExistence type="predicted"/>
<organism evidence="1 2">
    <name type="scientific">Pseudooceanicola algae</name>
    <dbReference type="NCBI Taxonomy" id="1537215"/>
    <lineage>
        <taxon>Bacteria</taxon>
        <taxon>Pseudomonadati</taxon>
        <taxon>Pseudomonadota</taxon>
        <taxon>Alphaproteobacteria</taxon>
        <taxon>Rhodobacterales</taxon>
        <taxon>Paracoccaceae</taxon>
        <taxon>Pseudooceanicola</taxon>
    </lineage>
</organism>
<dbReference type="RefSeq" id="WP_119838723.1">
    <property type="nucleotide sequence ID" value="NZ_CP060436.1"/>
</dbReference>
<dbReference type="OrthoDB" id="9796962at2"/>
<protein>
    <recommendedName>
        <fullName evidence="3">Copper chaperone PCu(A)C</fullName>
    </recommendedName>
</protein>
<reference evidence="1 2" key="1">
    <citation type="submission" date="2020-08" db="EMBL/GenBank/DDBJ databases">
        <title>Genome sequence of Rhodobacteraceae bacterium Lw-13e.</title>
        <authorList>
            <person name="Poehlein A."/>
            <person name="Wolter L."/>
            <person name="Daniel R."/>
            <person name="Brinkhoff T."/>
        </authorList>
    </citation>
    <scope>NUCLEOTIDE SEQUENCE [LARGE SCALE GENOMIC DNA]</scope>
    <source>
        <strain evidence="1 2">Lw-13e</strain>
    </source>
</reference>
<dbReference type="InterPro" id="IPR007410">
    <property type="entry name" value="LpqE-like"/>
</dbReference>
<keyword evidence="2" id="KW-1185">Reference proteome</keyword>
<sequence length="147" mass="15135">MKIVTRTASALALSAGLAVCGLTMTATSALADVFVSQSRIVPGPDAGTATVYMVLKNTSREDEVLMSASSPAATQITIYQGLRKGGETVATPTTNGLTIPAKRTLRLTPDGHYMTLSGVTGLQPGASVPIDLDFGTIPSKTIDVPVE</sequence>
<dbReference type="KEGG" id="palw:PSAL_033730"/>
<dbReference type="SUPFAM" id="SSF110087">
    <property type="entry name" value="DR1885-like metal-binding protein"/>
    <property type="match status" value="1"/>
</dbReference>